<gene>
    <name evidence="2" type="ORF">UFOPK1908_01100</name>
</gene>
<dbReference type="Pfam" id="PF13560">
    <property type="entry name" value="HTH_31"/>
    <property type="match status" value="1"/>
</dbReference>
<sequence>MNVDTKHFVSADESISKLESIPGIHDNIDERIAAREAMELEYQLGLAKIREAAQLTQAQMAELLGVGQTSISRLEARPDMLLSTLRKFLDAAGATHPRILVMINGHQHEVSLDAFA</sequence>
<name>A0A6J6IJL1_9ZZZZ</name>
<dbReference type="CDD" id="cd00093">
    <property type="entry name" value="HTH_XRE"/>
    <property type="match status" value="1"/>
</dbReference>
<dbReference type="Gene3D" id="1.10.260.40">
    <property type="entry name" value="lambda repressor-like DNA-binding domains"/>
    <property type="match status" value="1"/>
</dbReference>
<dbReference type="PROSITE" id="PS50943">
    <property type="entry name" value="HTH_CROC1"/>
    <property type="match status" value="1"/>
</dbReference>
<accession>A0A6J6IJL1</accession>
<evidence type="ECO:0000259" key="1">
    <source>
        <dbReference type="PROSITE" id="PS50943"/>
    </source>
</evidence>
<proteinExistence type="predicted"/>
<protein>
    <submittedName>
        <fullName evidence="2">Unannotated protein</fullName>
    </submittedName>
</protein>
<organism evidence="2">
    <name type="scientific">freshwater metagenome</name>
    <dbReference type="NCBI Taxonomy" id="449393"/>
    <lineage>
        <taxon>unclassified sequences</taxon>
        <taxon>metagenomes</taxon>
        <taxon>ecological metagenomes</taxon>
    </lineage>
</organism>
<dbReference type="InterPro" id="IPR010982">
    <property type="entry name" value="Lambda_DNA-bd_dom_sf"/>
</dbReference>
<dbReference type="GO" id="GO:0003677">
    <property type="term" value="F:DNA binding"/>
    <property type="evidence" value="ECO:0007669"/>
    <property type="project" value="InterPro"/>
</dbReference>
<evidence type="ECO:0000313" key="2">
    <source>
        <dbReference type="EMBL" id="CAB4624712.1"/>
    </source>
</evidence>
<feature type="domain" description="HTH cro/C1-type" evidence="1">
    <location>
        <begin position="46"/>
        <end position="75"/>
    </location>
</feature>
<dbReference type="EMBL" id="CAEZVB010000055">
    <property type="protein sequence ID" value="CAB4624712.1"/>
    <property type="molecule type" value="Genomic_DNA"/>
</dbReference>
<reference evidence="2" key="1">
    <citation type="submission" date="2020-05" db="EMBL/GenBank/DDBJ databases">
        <authorList>
            <person name="Chiriac C."/>
            <person name="Salcher M."/>
            <person name="Ghai R."/>
            <person name="Kavagutti S V."/>
        </authorList>
    </citation>
    <scope>NUCLEOTIDE SEQUENCE</scope>
</reference>
<dbReference type="SMART" id="SM00530">
    <property type="entry name" value="HTH_XRE"/>
    <property type="match status" value="1"/>
</dbReference>
<dbReference type="AlphaFoldDB" id="A0A6J6IJL1"/>
<dbReference type="InterPro" id="IPR001387">
    <property type="entry name" value="Cro/C1-type_HTH"/>
</dbReference>
<dbReference type="SUPFAM" id="SSF47413">
    <property type="entry name" value="lambda repressor-like DNA-binding domains"/>
    <property type="match status" value="1"/>
</dbReference>